<dbReference type="InterPro" id="IPR025420">
    <property type="entry name" value="DUF4143"/>
</dbReference>
<protein>
    <recommendedName>
        <fullName evidence="5">ATPase</fullName>
    </recommendedName>
</protein>
<dbReference type="SUPFAM" id="SSF52540">
    <property type="entry name" value="P-loop containing nucleoside triphosphate hydrolases"/>
    <property type="match status" value="1"/>
</dbReference>
<evidence type="ECO:0000259" key="1">
    <source>
        <dbReference type="Pfam" id="PF13173"/>
    </source>
</evidence>
<dbReference type="InterPro" id="IPR027417">
    <property type="entry name" value="P-loop_NTPase"/>
</dbReference>
<accession>A0A0G1TY98</accession>
<dbReference type="AlphaFoldDB" id="A0A0G1TY98"/>
<feature type="domain" description="AAA" evidence="1">
    <location>
        <begin position="36"/>
        <end position="162"/>
    </location>
</feature>
<dbReference type="Pfam" id="PF13635">
    <property type="entry name" value="DUF4143"/>
    <property type="match status" value="1"/>
</dbReference>
<evidence type="ECO:0000313" key="3">
    <source>
        <dbReference type="EMBL" id="KKU86719.1"/>
    </source>
</evidence>
<dbReference type="PANTHER" id="PTHR33295">
    <property type="entry name" value="ATPASE"/>
    <property type="match status" value="1"/>
</dbReference>
<dbReference type="Proteomes" id="UP000034772">
    <property type="component" value="Unassembled WGS sequence"/>
</dbReference>
<evidence type="ECO:0008006" key="5">
    <source>
        <dbReference type="Google" id="ProtNLM"/>
    </source>
</evidence>
<comment type="caution">
    <text evidence="3">The sequence shown here is derived from an EMBL/GenBank/DDBJ whole genome shotgun (WGS) entry which is preliminary data.</text>
</comment>
<dbReference type="Pfam" id="PF13173">
    <property type="entry name" value="AAA_14"/>
    <property type="match status" value="1"/>
</dbReference>
<dbReference type="InterPro" id="IPR041682">
    <property type="entry name" value="AAA_14"/>
</dbReference>
<proteinExistence type="predicted"/>
<organism evidence="3 4">
    <name type="scientific">Candidatus Beckwithbacteria bacterium GW2011_GWC2_47_9</name>
    <dbReference type="NCBI Taxonomy" id="1618373"/>
    <lineage>
        <taxon>Bacteria</taxon>
        <taxon>Candidatus Beckwithiibacteriota</taxon>
    </lineage>
</organism>
<evidence type="ECO:0000313" key="4">
    <source>
        <dbReference type="Proteomes" id="UP000034772"/>
    </source>
</evidence>
<reference evidence="3 4" key="1">
    <citation type="journal article" date="2015" name="Nature">
        <title>rRNA introns, odd ribosomes, and small enigmatic genomes across a large radiation of phyla.</title>
        <authorList>
            <person name="Brown C.T."/>
            <person name="Hug L.A."/>
            <person name="Thomas B.C."/>
            <person name="Sharon I."/>
            <person name="Castelle C.J."/>
            <person name="Singh A."/>
            <person name="Wilkins M.J."/>
            <person name="Williams K.H."/>
            <person name="Banfield J.F."/>
        </authorList>
    </citation>
    <scope>NUCLEOTIDE SEQUENCE [LARGE SCALE GENOMIC DNA]</scope>
</reference>
<name>A0A0G1TY98_9BACT</name>
<gene>
    <name evidence="3" type="ORF">UY17_C0040G0007</name>
</gene>
<evidence type="ECO:0000259" key="2">
    <source>
        <dbReference type="Pfam" id="PF13635"/>
    </source>
</evidence>
<dbReference type="EMBL" id="LCOZ01000040">
    <property type="protein sequence ID" value="KKU86719.1"/>
    <property type="molecule type" value="Genomic_DNA"/>
</dbReference>
<sequence>MRQKLQEIIKSWWISPLPVIYPRQIDLTDFFNQKLKKTLAVVGFRRVGKTFSLLDFAKKHGQAKCVYFNFEDDRLPKITETLMAVTDAVAELRGQSSMVFLMDEIQEIPDWSRWVRRMNETTPHRVIISGSSSRLSSSELPTELRGQTITIPMFPLTWPEYLKFCRLDQKVLPVAVVSGHLQTFLRYGGLPEIVLADEGLKPHILTDYYRSFVDHDIVERHRLRQREAFTDLLRLLPGTRAFTYSKLANTLKSLGHTATKDTVIRYLNWAGQTYFFSYLDVYHTSAVKRLQSPKKAYLIDNYFTLFYGSTGSENIGHLMEQAVFHQLQIFCARNPSYQLYYWKDFSQHEVDFVLTGNQAVRELIQVSYASKKHEIADREIDGLVKAARRFGISQTTLVTWDYSGGMTVKGVTIVCRPLNDWLMAASEKM</sequence>
<dbReference type="PANTHER" id="PTHR33295:SF8">
    <property type="entry name" value="AAA+ ATPASE DOMAIN-CONTAINING PROTEIN"/>
    <property type="match status" value="1"/>
</dbReference>
<feature type="domain" description="DUF4143" evidence="2">
    <location>
        <begin position="215"/>
        <end position="367"/>
    </location>
</feature>